<evidence type="ECO:0000313" key="2">
    <source>
        <dbReference type="EMBL" id="KAK7323663.1"/>
    </source>
</evidence>
<accession>A0AAN9Q679</accession>
<evidence type="ECO:0000313" key="3">
    <source>
        <dbReference type="Proteomes" id="UP001367508"/>
    </source>
</evidence>
<dbReference type="Proteomes" id="UP001367508">
    <property type="component" value="Unassembled WGS sequence"/>
</dbReference>
<dbReference type="AlphaFoldDB" id="A0AAN9Q679"/>
<proteinExistence type="predicted"/>
<organism evidence="1 3">
    <name type="scientific">Canavalia gladiata</name>
    <name type="common">Sword bean</name>
    <name type="synonym">Dolichos gladiatus</name>
    <dbReference type="NCBI Taxonomy" id="3824"/>
    <lineage>
        <taxon>Eukaryota</taxon>
        <taxon>Viridiplantae</taxon>
        <taxon>Streptophyta</taxon>
        <taxon>Embryophyta</taxon>
        <taxon>Tracheophyta</taxon>
        <taxon>Spermatophyta</taxon>
        <taxon>Magnoliopsida</taxon>
        <taxon>eudicotyledons</taxon>
        <taxon>Gunneridae</taxon>
        <taxon>Pentapetalae</taxon>
        <taxon>rosids</taxon>
        <taxon>fabids</taxon>
        <taxon>Fabales</taxon>
        <taxon>Fabaceae</taxon>
        <taxon>Papilionoideae</taxon>
        <taxon>50 kb inversion clade</taxon>
        <taxon>NPAAA clade</taxon>
        <taxon>indigoferoid/millettioid clade</taxon>
        <taxon>Phaseoleae</taxon>
        <taxon>Canavalia</taxon>
    </lineage>
</organism>
<name>A0AAN9Q679_CANGL</name>
<evidence type="ECO:0000313" key="1">
    <source>
        <dbReference type="EMBL" id="KAK7323661.1"/>
    </source>
</evidence>
<dbReference type="EMBL" id="JAYMYQ010000006">
    <property type="protein sequence ID" value="KAK7323663.1"/>
    <property type="molecule type" value="Genomic_DNA"/>
</dbReference>
<reference evidence="1 3" key="1">
    <citation type="submission" date="2024-01" db="EMBL/GenBank/DDBJ databases">
        <title>The genomes of 5 underutilized Papilionoideae crops provide insights into root nodulation and disease resistanc.</title>
        <authorList>
            <person name="Jiang F."/>
        </authorList>
    </citation>
    <scope>NUCLEOTIDE SEQUENCE [LARGE SCALE GENOMIC DNA]</scope>
    <source>
        <strain evidence="1">LVBAO_FW01</strain>
        <tissue evidence="1">Leaves</tissue>
    </source>
</reference>
<gene>
    <name evidence="1" type="ORF">VNO77_27145</name>
    <name evidence="2" type="ORF">VNO77_27147</name>
</gene>
<comment type="caution">
    <text evidence="1">The sequence shown here is derived from an EMBL/GenBank/DDBJ whole genome shotgun (WGS) entry which is preliminary data.</text>
</comment>
<sequence>MQGEGGQENIALTLKIAFSAKESKQFKSPLLVKGPSLSQMIKRFFKLQTSKLFPTLLLARKVVLPDGHSG</sequence>
<keyword evidence="3" id="KW-1185">Reference proteome</keyword>
<protein>
    <submittedName>
        <fullName evidence="1">Uncharacterized protein</fullName>
    </submittedName>
</protein>
<dbReference type="EMBL" id="JAYMYQ010000006">
    <property type="protein sequence ID" value="KAK7323661.1"/>
    <property type="molecule type" value="Genomic_DNA"/>
</dbReference>